<proteinExistence type="predicted"/>
<reference evidence="1" key="1">
    <citation type="journal article" date="2014" name="Front. Microbiol.">
        <title>High frequency of phylogenetically diverse reductive dehalogenase-homologous genes in deep subseafloor sedimentary metagenomes.</title>
        <authorList>
            <person name="Kawai M."/>
            <person name="Futagami T."/>
            <person name="Toyoda A."/>
            <person name="Takaki Y."/>
            <person name="Nishi S."/>
            <person name="Hori S."/>
            <person name="Arai W."/>
            <person name="Tsubouchi T."/>
            <person name="Morono Y."/>
            <person name="Uchiyama I."/>
            <person name="Ito T."/>
            <person name="Fujiyama A."/>
            <person name="Inagaki F."/>
            <person name="Takami H."/>
        </authorList>
    </citation>
    <scope>NUCLEOTIDE SEQUENCE</scope>
    <source>
        <strain evidence="1">Expedition CK06-06</strain>
    </source>
</reference>
<sequence>MRSTIDIDERLFGEAKKLTRLKTKKAVVNLSLKELIRKKRREHLADLFGSSVVDITLKDLERLRG</sequence>
<organism evidence="1">
    <name type="scientific">marine sediment metagenome</name>
    <dbReference type="NCBI Taxonomy" id="412755"/>
    <lineage>
        <taxon>unclassified sequences</taxon>
        <taxon>metagenomes</taxon>
        <taxon>ecological metagenomes</taxon>
    </lineage>
</organism>
<dbReference type="EMBL" id="BARU01001825">
    <property type="protein sequence ID" value="GAH21109.1"/>
    <property type="molecule type" value="Genomic_DNA"/>
</dbReference>
<evidence type="ECO:0008006" key="2">
    <source>
        <dbReference type="Google" id="ProtNLM"/>
    </source>
</evidence>
<accession>X1EVA9</accession>
<comment type="caution">
    <text evidence="1">The sequence shown here is derived from an EMBL/GenBank/DDBJ whole genome shotgun (WGS) entry which is preliminary data.</text>
</comment>
<dbReference type="InterPro" id="IPR019239">
    <property type="entry name" value="VapB_antitoxin"/>
</dbReference>
<protein>
    <recommendedName>
        <fullName evidence="2">Type II toxin-antitoxin system VapB family antitoxin</fullName>
    </recommendedName>
</protein>
<name>X1EVA9_9ZZZZ</name>
<evidence type="ECO:0000313" key="1">
    <source>
        <dbReference type="EMBL" id="GAH21109.1"/>
    </source>
</evidence>
<dbReference type="AlphaFoldDB" id="X1EVA9"/>
<dbReference type="Pfam" id="PF09957">
    <property type="entry name" value="VapB_antitoxin"/>
    <property type="match status" value="1"/>
</dbReference>
<gene>
    <name evidence="1" type="ORF">S03H2_04561</name>
</gene>